<proteinExistence type="predicted"/>
<sequence>MRKILLLILTTITFSCISNDEEKSKEINVLFVGNSLTYYNDMPQKLQEMLDETDSNIKIEQITYPGFSLSRHLDNIIVSSSENGVNTRLKNDGEITETEKKLKEKNWDIVVLQTGGVAVLIPESVKYQVNPAITKIKNLVNNQDTRFILFNTWTTDVNYPKKYCYTGWMLNETLDSDKDYCSKEIKNSEHYLNLLNSSYKNIAEINSLERTNHGEVFQKAFEKYPELKILEDNMHPSNNGAFLSACIFYNLISDKDVQDLEYSADLGPKTAALLKKAAS</sequence>
<evidence type="ECO:0000313" key="1">
    <source>
        <dbReference type="EMBL" id="MCH4824572.1"/>
    </source>
</evidence>
<dbReference type="RefSeq" id="WP_240714740.1">
    <property type="nucleotide sequence ID" value="NZ_JAKVTV010000007.1"/>
</dbReference>
<dbReference type="Proteomes" id="UP001139226">
    <property type="component" value="Unassembled WGS sequence"/>
</dbReference>
<dbReference type="EMBL" id="JAKVTV010000007">
    <property type="protein sequence ID" value="MCH4824572.1"/>
    <property type="molecule type" value="Genomic_DNA"/>
</dbReference>
<dbReference type="AlphaFoldDB" id="A0A9X1V529"/>
<dbReference type="InterPro" id="IPR036514">
    <property type="entry name" value="SGNH_hydro_sf"/>
</dbReference>
<comment type="caution">
    <text evidence="1">The sequence shown here is derived from an EMBL/GenBank/DDBJ whole genome shotgun (WGS) entry which is preliminary data.</text>
</comment>
<dbReference type="GO" id="GO:0016788">
    <property type="term" value="F:hydrolase activity, acting on ester bonds"/>
    <property type="evidence" value="ECO:0007669"/>
    <property type="project" value="UniProtKB-ARBA"/>
</dbReference>
<gene>
    <name evidence="1" type="ORF">ML462_15470</name>
</gene>
<keyword evidence="2" id="KW-1185">Reference proteome</keyword>
<protein>
    <submittedName>
        <fullName evidence="1">DUF4886 domain-containing protein</fullName>
    </submittedName>
</protein>
<accession>A0A9X1V529</accession>
<name>A0A9X1V529_9FLAO</name>
<dbReference type="Gene3D" id="3.40.50.1110">
    <property type="entry name" value="SGNH hydrolase"/>
    <property type="match status" value="1"/>
</dbReference>
<dbReference type="SUPFAM" id="SSF52266">
    <property type="entry name" value="SGNH hydrolase"/>
    <property type="match status" value="1"/>
</dbReference>
<evidence type="ECO:0000313" key="2">
    <source>
        <dbReference type="Proteomes" id="UP001139226"/>
    </source>
</evidence>
<reference evidence="1" key="1">
    <citation type="submission" date="2022-03" db="EMBL/GenBank/DDBJ databases">
        <title>Gramella crocea sp. nov., isolated from activated sludge of a seafood processing plant.</title>
        <authorList>
            <person name="Zhang X."/>
        </authorList>
    </citation>
    <scope>NUCLEOTIDE SEQUENCE</scope>
    <source>
        <strain evidence="1">YJ019</strain>
    </source>
</reference>
<dbReference type="PROSITE" id="PS51257">
    <property type="entry name" value="PROKAR_LIPOPROTEIN"/>
    <property type="match status" value="1"/>
</dbReference>
<organism evidence="1 2">
    <name type="scientific">Christiangramia lutea</name>
    <dbReference type="NCBI Taxonomy" id="1607951"/>
    <lineage>
        <taxon>Bacteria</taxon>
        <taxon>Pseudomonadati</taxon>
        <taxon>Bacteroidota</taxon>
        <taxon>Flavobacteriia</taxon>
        <taxon>Flavobacteriales</taxon>
        <taxon>Flavobacteriaceae</taxon>
        <taxon>Christiangramia</taxon>
    </lineage>
</organism>